<evidence type="ECO:0000256" key="2">
    <source>
        <dbReference type="ARBA" id="ARBA00001946"/>
    </source>
</evidence>
<evidence type="ECO:0000256" key="4">
    <source>
        <dbReference type="ARBA" id="ARBA00012728"/>
    </source>
</evidence>
<dbReference type="SUPFAM" id="SSF53738">
    <property type="entry name" value="Phosphoglucomutase, first 3 domains"/>
    <property type="match status" value="3"/>
</dbReference>
<dbReference type="GO" id="GO:0000287">
    <property type="term" value="F:magnesium ion binding"/>
    <property type="evidence" value="ECO:0007669"/>
    <property type="project" value="InterPro"/>
</dbReference>
<evidence type="ECO:0000256" key="6">
    <source>
        <dbReference type="ARBA" id="ARBA00022553"/>
    </source>
</evidence>
<dbReference type="Pfam" id="PF24947">
    <property type="entry name" value="PGM1_C_vert_fung"/>
    <property type="match status" value="2"/>
</dbReference>
<dbReference type="GO" id="GO:0006006">
    <property type="term" value="P:glucose metabolic process"/>
    <property type="evidence" value="ECO:0007669"/>
    <property type="project" value="UniProtKB-KW"/>
</dbReference>
<dbReference type="EMBL" id="ML005024">
    <property type="protein sequence ID" value="RKP20764.1"/>
    <property type="molecule type" value="Genomic_DNA"/>
</dbReference>
<evidence type="ECO:0000313" key="19">
    <source>
        <dbReference type="Proteomes" id="UP000030755"/>
    </source>
</evidence>
<evidence type="ECO:0000256" key="8">
    <source>
        <dbReference type="ARBA" id="ARBA00022842"/>
    </source>
</evidence>
<dbReference type="Gene3D" id="3.30.310.50">
    <property type="entry name" value="Alpha-D-phosphohexomutase, C-terminal domain"/>
    <property type="match status" value="2"/>
</dbReference>
<gene>
    <name evidence="17" type="ORF">O9G_004313</name>
    <name evidence="18" type="ORF">ROZALSC1DRAFT_27774</name>
</gene>
<evidence type="ECO:0000256" key="12">
    <source>
        <dbReference type="ARBA" id="ARBA00049409"/>
    </source>
</evidence>
<protein>
    <recommendedName>
        <fullName evidence="4">phosphoglucomutase (alpha-D-glucose-1,6-bisphosphate-dependent)</fullName>
        <ecNumber evidence="4">5.4.2.2</ecNumber>
    </recommendedName>
</protein>
<dbReference type="InterPro" id="IPR005844">
    <property type="entry name" value="A-D-PHexomutase_a/b/a-I"/>
</dbReference>
<name>A0A075AZS7_ROZAC</name>
<dbReference type="PANTHER" id="PTHR22573">
    <property type="entry name" value="PHOSPHOHEXOMUTASE FAMILY MEMBER"/>
    <property type="match status" value="1"/>
</dbReference>
<evidence type="ECO:0000256" key="1">
    <source>
        <dbReference type="ARBA" id="ARBA00000443"/>
    </source>
</evidence>
<proteinExistence type="inferred from homology"/>
<evidence type="ECO:0000256" key="13">
    <source>
        <dbReference type="RuleBase" id="RU004326"/>
    </source>
</evidence>
<dbReference type="GO" id="GO:0005829">
    <property type="term" value="C:cytosol"/>
    <property type="evidence" value="ECO:0007669"/>
    <property type="project" value="TreeGrafter"/>
</dbReference>
<evidence type="ECO:0000256" key="3">
    <source>
        <dbReference type="ARBA" id="ARBA00010231"/>
    </source>
</evidence>
<evidence type="ECO:0000256" key="7">
    <source>
        <dbReference type="ARBA" id="ARBA00022723"/>
    </source>
</evidence>
<dbReference type="EMBL" id="KE560973">
    <property type="protein sequence ID" value="EPZ34197.1"/>
    <property type="molecule type" value="Genomic_DNA"/>
</dbReference>
<reference evidence="20" key="2">
    <citation type="journal article" date="2018" name="Nat. Microbiol.">
        <title>Leveraging single-cell genomics to expand the fungal tree of life.</title>
        <authorList>
            <person name="Ahrendt S.R."/>
            <person name="Quandt C.A."/>
            <person name="Ciobanu D."/>
            <person name="Clum A."/>
            <person name="Salamov A."/>
            <person name="Andreopoulos B."/>
            <person name="Cheng J.F."/>
            <person name="Woyke T."/>
            <person name="Pelin A."/>
            <person name="Henrissat B."/>
            <person name="Reynolds N.K."/>
            <person name="Benny G.L."/>
            <person name="Smith M.E."/>
            <person name="James T.Y."/>
            <person name="Grigoriev I.V."/>
        </authorList>
    </citation>
    <scope>NUCLEOTIDE SEQUENCE [LARGE SCALE GENOMIC DNA]</scope>
    <source>
        <strain evidence="20">CSF55</strain>
    </source>
</reference>
<dbReference type="InterPro" id="IPR045244">
    <property type="entry name" value="PGM"/>
</dbReference>
<comment type="cofactor">
    <cofactor evidence="2">
        <name>Mg(2+)</name>
        <dbReference type="ChEBI" id="CHEBI:18420"/>
    </cofactor>
</comment>
<keyword evidence="10" id="KW-0119">Carbohydrate metabolism</keyword>
<dbReference type="Pfam" id="PF02879">
    <property type="entry name" value="PGM_PMM_II"/>
    <property type="match status" value="1"/>
</dbReference>
<dbReference type="HOGENOM" id="CLU_009330_0_1_1"/>
<accession>A0A075AZS7</accession>
<dbReference type="GO" id="GO:0004614">
    <property type="term" value="F:phosphoglucomutase activity"/>
    <property type="evidence" value="ECO:0007669"/>
    <property type="project" value="UniProtKB-EC"/>
</dbReference>
<evidence type="ECO:0000313" key="20">
    <source>
        <dbReference type="Proteomes" id="UP000281549"/>
    </source>
</evidence>
<organism evidence="17 19">
    <name type="scientific">Rozella allomycis (strain CSF55)</name>
    <dbReference type="NCBI Taxonomy" id="988480"/>
    <lineage>
        <taxon>Eukaryota</taxon>
        <taxon>Fungi</taxon>
        <taxon>Fungi incertae sedis</taxon>
        <taxon>Cryptomycota</taxon>
        <taxon>Cryptomycota incertae sedis</taxon>
        <taxon>Rozella</taxon>
    </lineage>
</organism>
<dbReference type="InterPro" id="IPR005846">
    <property type="entry name" value="A-D-PHexomutase_a/b/a-III"/>
</dbReference>
<dbReference type="FunFam" id="3.40.120.10:FF:000006">
    <property type="entry name" value="Phosphoglucomutase PgmA"/>
    <property type="match status" value="1"/>
</dbReference>
<dbReference type="Pfam" id="PF02880">
    <property type="entry name" value="PGM_PMM_III"/>
    <property type="match status" value="1"/>
</dbReference>
<comment type="similarity">
    <text evidence="3 13">Belongs to the phosphohexose mutase family.</text>
</comment>
<dbReference type="EC" id="5.4.2.2" evidence="4"/>
<evidence type="ECO:0000313" key="17">
    <source>
        <dbReference type="EMBL" id="EPZ34197.1"/>
    </source>
</evidence>
<feature type="domain" description="Alpha-D-phosphohexomutase alpha/beta/alpha" evidence="15">
    <location>
        <begin position="168"/>
        <end position="271"/>
    </location>
</feature>
<dbReference type="PANTHER" id="PTHR22573:SF2">
    <property type="entry name" value="PHOSPHOGLUCOMUTASE"/>
    <property type="match status" value="1"/>
</dbReference>
<dbReference type="FunFam" id="3.40.120.10:FF:000004">
    <property type="entry name" value="Phosphoglucomutase 5"/>
    <property type="match status" value="1"/>
</dbReference>
<dbReference type="AlphaFoldDB" id="A0A075AZS7"/>
<reference evidence="17 19" key="1">
    <citation type="journal article" date="2013" name="Curr. Biol.">
        <title>Shared signatures of parasitism and phylogenomics unite Cryptomycota and microsporidia.</title>
        <authorList>
            <person name="James T.Y."/>
            <person name="Pelin A."/>
            <person name="Bonen L."/>
            <person name="Ahrendt S."/>
            <person name="Sain D."/>
            <person name="Corradi N."/>
            <person name="Stajich J.E."/>
        </authorList>
    </citation>
    <scope>NUCLEOTIDE SEQUENCE [LARGE SCALE GENOMIC DNA]</scope>
    <source>
        <strain evidence="17">CSF55</strain>
        <strain evidence="17">CSF55</strain>
    </source>
</reference>
<evidence type="ECO:0000313" key="18">
    <source>
        <dbReference type="EMBL" id="RKP20764.1"/>
    </source>
</evidence>
<dbReference type="InterPro" id="IPR036900">
    <property type="entry name" value="A-D-PHexomutase_C_sf"/>
</dbReference>
<keyword evidence="6" id="KW-0597">Phosphoprotein</keyword>
<evidence type="ECO:0000256" key="9">
    <source>
        <dbReference type="ARBA" id="ARBA00023235"/>
    </source>
</evidence>
<comment type="catalytic activity">
    <reaction evidence="11">
        <text>alpha-D-glucose 1,6-bisphosphate + L-seryl-[protein] = O-phospho-L-seryl-[protein] + alpha-D-glucose 6-phosphate</text>
        <dbReference type="Rhea" id="RHEA:68752"/>
        <dbReference type="Rhea" id="RHEA-COMP:9863"/>
        <dbReference type="Rhea" id="RHEA-COMP:11604"/>
        <dbReference type="ChEBI" id="CHEBI:29999"/>
        <dbReference type="ChEBI" id="CHEBI:58225"/>
        <dbReference type="ChEBI" id="CHEBI:58392"/>
        <dbReference type="ChEBI" id="CHEBI:83421"/>
    </reaction>
</comment>
<sequence>MVSVSFSSFNDQKPGIKLYFGTLGTSGLRKKCKVFEQPHYRESFIQSILNTLPTSSTLVVGGDGRYLVKETVQLILNMACVNGVKKVVVGQNGIMSTPAASLIIRKIGAQGGILLTASHNPGGPSNDFGIKFNNESGAPANEGLTNKIFEISKNLKEYKINDPKKIDYCNYMKEIFSFQAMKKFREENKDFKILVDGMHGVTGPYLEKIFIKELGFPSSCVMNSVPKEDFNGGHPDPNLTYAKELVDRVRKDKVDFAAAFDGDGDRNMILSHDFFVNPSDSVAFISDNINLIPYFSKQGVYGFARSMPTSAALDRVAKSKGLKVYEVPTGWKFFCNLMDSNLVSICGEESFGTGSNHVREKDGIWASLAWLSILSERKTGIKPLMSDFYKKYGRCFYSRLDYEDIESDKANKVFHHLNSLITSESMKNQQFGNFVGIRLLFKDGSRIIYRQSGTGSVGATIRIYVEKYVGDLNLFMEDAQIVLKDLIEVALNFAKIEEFTLRKGPTVIT</sequence>
<evidence type="ECO:0000256" key="5">
    <source>
        <dbReference type="ARBA" id="ARBA00022526"/>
    </source>
</evidence>
<evidence type="ECO:0000256" key="11">
    <source>
        <dbReference type="ARBA" id="ARBA00049318"/>
    </source>
</evidence>
<evidence type="ECO:0000259" key="14">
    <source>
        <dbReference type="Pfam" id="PF02878"/>
    </source>
</evidence>
<dbReference type="OrthoDB" id="2291at2759"/>
<dbReference type="Proteomes" id="UP000281549">
    <property type="component" value="Unassembled WGS sequence"/>
</dbReference>
<reference evidence="18" key="3">
    <citation type="submission" date="2018-08" db="EMBL/GenBank/DDBJ databases">
        <title>Leveraging single-cell genomics to expand the Fungal Tree of Life.</title>
        <authorList>
            <consortium name="DOE Joint Genome Institute"/>
            <person name="Ahrendt S.R."/>
            <person name="Quandt C.A."/>
            <person name="Ciobanu D."/>
            <person name="Clum A."/>
            <person name="Salamov A."/>
            <person name="Andreopoulos B."/>
            <person name="Cheng J.-F."/>
            <person name="Woyke T."/>
            <person name="Pelin A."/>
            <person name="Henrissat B."/>
            <person name="Reynolds N."/>
            <person name="Benny G.L."/>
            <person name="Smith M.E."/>
            <person name="James T.Y."/>
            <person name="Grigoriev I.V."/>
        </authorList>
    </citation>
    <scope>NUCLEOTIDE SEQUENCE</scope>
    <source>
        <strain evidence="18">CSF55</strain>
    </source>
</reference>
<evidence type="ECO:0000256" key="10">
    <source>
        <dbReference type="ARBA" id="ARBA00023277"/>
    </source>
</evidence>
<dbReference type="Pfam" id="PF02878">
    <property type="entry name" value="PGM_PMM_I"/>
    <property type="match status" value="1"/>
</dbReference>
<dbReference type="Proteomes" id="UP000030755">
    <property type="component" value="Unassembled WGS sequence"/>
</dbReference>
<comment type="catalytic activity">
    <reaction evidence="1">
        <text>alpha-D-glucose 1-phosphate = alpha-D-glucose 6-phosphate</text>
        <dbReference type="Rhea" id="RHEA:23536"/>
        <dbReference type="ChEBI" id="CHEBI:58225"/>
        <dbReference type="ChEBI" id="CHEBI:58601"/>
        <dbReference type="EC" id="5.4.2.2"/>
    </reaction>
</comment>
<feature type="domain" description="Alpha-D-phosphohexomutase alpha/beta/alpha" evidence="16">
    <location>
        <begin position="299"/>
        <end position="392"/>
    </location>
</feature>
<feature type="domain" description="Alpha-D-phosphohexomutase alpha/beta/alpha" evidence="14">
    <location>
        <begin position="23"/>
        <end position="158"/>
    </location>
</feature>
<dbReference type="OMA" id="WIQDRAN"/>
<keyword evidence="9 17" id="KW-0413">Isomerase</keyword>
<dbReference type="Gene3D" id="3.40.120.10">
    <property type="entry name" value="Alpha-D-Glucose-1,6-Bisphosphate, subunit A, domain 3"/>
    <property type="match status" value="3"/>
</dbReference>
<dbReference type="InterPro" id="IPR016066">
    <property type="entry name" value="A-D-PHexomutase_CS"/>
</dbReference>
<evidence type="ECO:0000259" key="16">
    <source>
        <dbReference type="Pfam" id="PF02880"/>
    </source>
</evidence>
<evidence type="ECO:0000259" key="15">
    <source>
        <dbReference type="Pfam" id="PF02879"/>
    </source>
</evidence>
<keyword evidence="8 13" id="KW-0460">Magnesium</keyword>
<dbReference type="STRING" id="988480.A0A075AZS7"/>
<keyword evidence="5" id="KW-0313">Glucose metabolism</keyword>
<dbReference type="InterPro" id="IPR005845">
    <property type="entry name" value="A-D-PHexomutase_a/b/a-II"/>
</dbReference>
<dbReference type="PRINTS" id="PR00509">
    <property type="entry name" value="PGMPMM"/>
</dbReference>
<dbReference type="SUPFAM" id="SSF55957">
    <property type="entry name" value="Phosphoglucomutase, C-terminal domain"/>
    <property type="match status" value="1"/>
</dbReference>
<comment type="catalytic activity">
    <reaction evidence="12">
        <text>O-phospho-L-seryl-[protein] + alpha-D-glucose 1-phosphate = alpha-D-glucose 1,6-bisphosphate + L-seryl-[protein]</text>
        <dbReference type="Rhea" id="RHEA:68748"/>
        <dbReference type="Rhea" id="RHEA-COMP:9863"/>
        <dbReference type="Rhea" id="RHEA-COMP:11604"/>
        <dbReference type="ChEBI" id="CHEBI:29999"/>
        <dbReference type="ChEBI" id="CHEBI:58392"/>
        <dbReference type="ChEBI" id="CHEBI:58601"/>
        <dbReference type="ChEBI" id="CHEBI:83421"/>
    </reaction>
</comment>
<dbReference type="NCBIfam" id="NF005737">
    <property type="entry name" value="PRK07564.1-1"/>
    <property type="match status" value="1"/>
</dbReference>
<dbReference type="PROSITE" id="PS00710">
    <property type="entry name" value="PGM_PMM"/>
    <property type="match status" value="1"/>
</dbReference>
<dbReference type="InterPro" id="IPR016055">
    <property type="entry name" value="A-D-PHexomutase_a/b/a-I/II/III"/>
</dbReference>
<dbReference type="InterPro" id="IPR005841">
    <property type="entry name" value="Alpha-D-phosphohexomutase_SF"/>
</dbReference>
<keyword evidence="19" id="KW-1185">Reference proteome</keyword>
<keyword evidence="7 13" id="KW-0479">Metal-binding</keyword>